<sequence length="439" mass="48736">NCGAKKVRSAIDIKMAIKAVPHEGRQTLRSTAALSGIPKTAILRHMKEPHGLAARTSQLKPLLTDDNMLERLRFAVMAKRRFYLYDDEEMAERAAKSKKFITKVIFLAAVARPRYDPHKKQIFDGKIGIWPFVEEVAAVRSSKNRPKGTLELASQSVYADVYQDMVMNEVVPEIQVKMPRGVVVKLQLDNVSPHRCVTTELIAHHGVDSIEVANQPPNSPVFNVLDLEFYKSIQSLQPQKVARSIGELIAAVEEAFYELPVTILGKTVITLQKVMELSMGCSGGNTYTMPHMTDASVPTASSSCFPTHAPLVPPVVLDGSSSHYASPPSSPSSNRILDLPPSSQPAPQAVADALKVVHDLEVDEAIDVQHELQTMQSVMHHIDLALRGETPHQIAQRETREAARQERERQRLERQLAQHEQHVQRLASRLAKQPSNVVP</sequence>
<organism evidence="2 3">
    <name type="scientific">Aphanomyces astaci</name>
    <name type="common">Crayfish plague agent</name>
    <dbReference type="NCBI Taxonomy" id="112090"/>
    <lineage>
        <taxon>Eukaryota</taxon>
        <taxon>Sar</taxon>
        <taxon>Stramenopiles</taxon>
        <taxon>Oomycota</taxon>
        <taxon>Saprolegniomycetes</taxon>
        <taxon>Saprolegniales</taxon>
        <taxon>Verrucalvaceae</taxon>
        <taxon>Aphanomyces</taxon>
    </lineage>
</organism>
<evidence type="ECO:0000313" key="2">
    <source>
        <dbReference type="EMBL" id="RHY99366.1"/>
    </source>
</evidence>
<reference evidence="2 3" key="1">
    <citation type="submission" date="2018-08" db="EMBL/GenBank/DDBJ databases">
        <title>Aphanomyces genome sequencing and annotation.</title>
        <authorList>
            <person name="Minardi D."/>
            <person name="Oidtmann B."/>
            <person name="Van Der Giezen M."/>
            <person name="Studholme D.J."/>
        </authorList>
    </citation>
    <scope>NUCLEOTIDE SEQUENCE [LARGE SCALE GENOMIC DNA]</scope>
    <source>
        <strain evidence="2 3">Sv</strain>
    </source>
</reference>
<name>A0A3R6X658_APHAT</name>
<feature type="compositionally biased region" description="Basic and acidic residues" evidence="1">
    <location>
        <begin position="389"/>
        <end position="423"/>
    </location>
</feature>
<dbReference type="VEuPathDB" id="FungiDB:H257_02370"/>
<comment type="caution">
    <text evidence="2">The sequence shown here is derived from an EMBL/GenBank/DDBJ whole genome shotgun (WGS) entry which is preliminary data.</text>
</comment>
<dbReference type="EMBL" id="QUTG01001529">
    <property type="protein sequence ID" value="RHY99366.1"/>
    <property type="molecule type" value="Genomic_DNA"/>
</dbReference>
<dbReference type="Proteomes" id="UP000285712">
    <property type="component" value="Unassembled WGS sequence"/>
</dbReference>
<dbReference type="Gene3D" id="3.30.420.10">
    <property type="entry name" value="Ribonuclease H-like superfamily/Ribonuclease H"/>
    <property type="match status" value="1"/>
</dbReference>
<protein>
    <submittedName>
        <fullName evidence="2">Uncharacterized protein</fullName>
    </submittedName>
</protein>
<evidence type="ECO:0000313" key="3">
    <source>
        <dbReference type="Proteomes" id="UP000285712"/>
    </source>
</evidence>
<feature type="region of interest" description="Disordered" evidence="1">
    <location>
        <begin position="320"/>
        <end position="346"/>
    </location>
</feature>
<dbReference type="VEuPathDB" id="FungiDB:H257_05235"/>
<evidence type="ECO:0000256" key="1">
    <source>
        <dbReference type="SAM" id="MobiDB-lite"/>
    </source>
</evidence>
<proteinExistence type="predicted"/>
<dbReference type="GO" id="GO:0003676">
    <property type="term" value="F:nucleic acid binding"/>
    <property type="evidence" value="ECO:0007669"/>
    <property type="project" value="InterPro"/>
</dbReference>
<accession>A0A3R6X658</accession>
<feature type="region of interest" description="Disordered" evidence="1">
    <location>
        <begin position="389"/>
        <end position="439"/>
    </location>
</feature>
<dbReference type="AlphaFoldDB" id="A0A3R6X658"/>
<dbReference type="PANTHER" id="PTHR47169:SF2">
    <property type="entry name" value="OS01G0541250 PROTEIN"/>
    <property type="match status" value="1"/>
</dbReference>
<dbReference type="InterPro" id="IPR036397">
    <property type="entry name" value="RNaseH_sf"/>
</dbReference>
<feature type="non-terminal residue" evidence="2">
    <location>
        <position position="1"/>
    </location>
</feature>
<gene>
    <name evidence="2" type="ORF">DYB35_011473</name>
</gene>
<dbReference type="PANTHER" id="PTHR47169">
    <property type="entry name" value="OS01G0541250 PROTEIN"/>
    <property type="match status" value="1"/>
</dbReference>